<keyword evidence="2" id="KW-1185">Reference proteome</keyword>
<reference evidence="1" key="1">
    <citation type="submission" date="2022-05" db="EMBL/GenBank/DDBJ databases">
        <authorList>
            <person name="Blom J."/>
        </authorList>
    </citation>
    <scope>NUCLEOTIDE SEQUENCE</scope>
    <source>
        <strain evidence="1">Type strain: CPO20170097</strain>
    </source>
</reference>
<evidence type="ECO:0000313" key="2">
    <source>
        <dbReference type="Proteomes" id="UP001152651"/>
    </source>
</evidence>
<name>A0ABN8TEH5_9ENTR</name>
<evidence type="ECO:0000313" key="1">
    <source>
        <dbReference type="EMBL" id="CAH6661238.1"/>
    </source>
</evidence>
<organism evidence="1 2">
    <name type="scientific">Pseudocitrobacter vendiensis</name>
    <dbReference type="NCBI Taxonomy" id="2488306"/>
    <lineage>
        <taxon>Bacteria</taxon>
        <taxon>Pseudomonadati</taxon>
        <taxon>Pseudomonadota</taxon>
        <taxon>Gammaproteobacteria</taxon>
        <taxon>Enterobacterales</taxon>
        <taxon>Enterobacteriaceae</taxon>
        <taxon>Pseudocitrobacter</taxon>
    </lineage>
</organism>
<proteinExistence type="predicted"/>
<comment type="caution">
    <text evidence="1">The sequence shown here is derived from an EMBL/GenBank/DDBJ whole genome shotgun (WGS) entry which is preliminary data.</text>
</comment>
<dbReference type="RefSeq" id="WP_147251875.1">
    <property type="nucleotide sequence ID" value="NZ_CALSBS010000021.1"/>
</dbReference>
<dbReference type="Proteomes" id="UP001152651">
    <property type="component" value="Unassembled WGS sequence"/>
</dbReference>
<sequence>MPQGVQCWDASGNLVADIGDYNCRYVGSLVISVPASATVVTTSYAGATAAGYFAVPVSVSAGREIGYYYCRAYDGGIRTFILLKYAYAHTVTVNVYAFI</sequence>
<evidence type="ECO:0008006" key="3">
    <source>
        <dbReference type="Google" id="ProtNLM"/>
    </source>
</evidence>
<dbReference type="EMBL" id="CALSBS010000021">
    <property type="protein sequence ID" value="CAH6661238.1"/>
    <property type="molecule type" value="Genomic_DNA"/>
</dbReference>
<accession>A0ABN8TEH5</accession>
<gene>
    <name evidence="1" type="ORF">FBBNIHIM_19200</name>
</gene>
<protein>
    <recommendedName>
        <fullName evidence="3">Ig-like domain-containing protein</fullName>
    </recommendedName>
</protein>